<sequence>MRRSLRLWGVVCCGWFLMVATLGGGQSANNVRATYHLYNPQQIGWNLNTASAYCATWDASKPLPWRQKYGWTAFCGPVGPHGRDSCGKCLKVRNSGTGAQQIARIVDECMKGGLDLNVGVFQRLDSDGSGNAQGHPIVQYDFVDCAY</sequence>
<dbReference type="Pfam" id="PF00967">
    <property type="entry name" value="Barwin"/>
    <property type="match status" value="1"/>
</dbReference>
<evidence type="ECO:0000259" key="3">
    <source>
        <dbReference type="PROSITE" id="PS51174"/>
    </source>
</evidence>
<dbReference type="EMBL" id="JBGMDY010000008">
    <property type="protein sequence ID" value="KAL2325382.1"/>
    <property type="molecule type" value="Genomic_DNA"/>
</dbReference>
<dbReference type="PANTHER" id="PTHR46351">
    <property type="entry name" value="WOUND-INDUCED PROTEIN WIN2"/>
    <property type="match status" value="1"/>
</dbReference>
<evidence type="ECO:0000313" key="4">
    <source>
        <dbReference type="EMBL" id="KAL2325382.1"/>
    </source>
</evidence>
<organism evidence="4 5">
    <name type="scientific">Flemingia macrophylla</name>
    <dbReference type="NCBI Taxonomy" id="520843"/>
    <lineage>
        <taxon>Eukaryota</taxon>
        <taxon>Viridiplantae</taxon>
        <taxon>Streptophyta</taxon>
        <taxon>Embryophyta</taxon>
        <taxon>Tracheophyta</taxon>
        <taxon>Spermatophyta</taxon>
        <taxon>Magnoliopsida</taxon>
        <taxon>eudicotyledons</taxon>
        <taxon>Gunneridae</taxon>
        <taxon>Pentapetalae</taxon>
        <taxon>rosids</taxon>
        <taxon>fabids</taxon>
        <taxon>Fabales</taxon>
        <taxon>Fabaceae</taxon>
        <taxon>Papilionoideae</taxon>
        <taxon>50 kb inversion clade</taxon>
        <taxon>NPAAA clade</taxon>
        <taxon>indigoferoid/millettioid clade</taxon>
        <taxon>Phaseoleae</taxon>
        <taxon>Flemingia</taxon>
    </lineage>
</organism>
<dbReference type="Gene3D" id="2.40.40.10">
    <property type="entry name" value="RlpA-like domain"/>
    <property type="match status" value="1"/>
</dbReference>
<reference evidence="4 5" key="1">
    <citation type="submission" date="2024-08" db="EMBL/GenBank/DDBJ databases">
        <title>Insights into the chromosomal genome structure of Flemingia macrophylla.</title>
        <authorList>
            <person name="Ding Y."/>
            <person name="Zhao Y."/>
            <person name="Bi W."/>
            <person name="Wu M."/>
            <person name="Zhao G."/>
            <person name="Gong Y."/>
            <person name="Li W."/>
            <person name="Zhang P."/>
        </authorList>
    </citation>
    <scope>NUCLEOTIDE SEQUENCE [LARGE SCALE GENOMIC DNA]</scope>
    <source>
        <strain evidence="4">DYQJB</strain>
        <tissue evidence="4">Leaf</tissue>
    </source>
</reference>
<name>A0ABD1LPF0_9FABA</name>
<dbReference type="PROSITE" id="PS51174">
    <property type="entry name" value="BARWIN_3"/>
    <property type="match status" value="1"/>
</dbReference>
<dbReference type="InterPro" id="IPR018226">
    <property type="entry name" value="Barwin_CS"/>
</dbReference>
<evidence type="ECO:0000256" key="2">
    <source>
        <dbReference type="SAM" id="SignalP"/>
    </source>
</evidence>
<feature type="chain" id="PRO_5044881699" description="Barwin domain-containing protein" evidence="2">
    <location>
        <begin position="28"/>
        <end position="147"/>
    </location>
</feature>
<dbReference type="SUPFAM" id="SSF50685">
    <property type="entry name" value="Barwin-like endoglucanases"/>
    <property type="match status" value="1"/>
</dbReference>
<evidence type="ECO:0000313" key="5">
    <source>
        <dbReference type="Proteomes" id="UP001603857"/>
    </source>
</evidence>
<evidence type="ECO:0000256" key="1">
    <source>
        <dbReference type="ARBA" id="ARBA00023157"/>
    </source>
</evidence>
<keyword evidence="1" id="KW-1015">Disulfide bond</keyword>
<protein>
    <recommendedName>
        <fullName evidence="3">Barwin domain-containing protein</fullName>
    </recommendedName>
</protein>
<keyword evidence="2" id="KW-0732">Signal</keyword>
<proteinExistence type="predicted"/>
<dbReference type="InterPro" id="IPR044301">
    <property type="entry name" value="PR4"/>
</dbReference>
<dbReference type="InterPro" id="IPR036908">
    <property type="entry name" value="RlpA-like_sf"/>
</dbReference>
<dbReference type="InterPro" id="IPR001153">
    <property type="entry name" value="Barwin_dom"/>
</dbReference>
<dbReference type="PRINTS" id="PR00602">
    <property type="entry name" value="BARWIN"/>
</dbReference>
<comment type="caution">
    <text evidence="4">The sequence shown here is derived from an EMBL/GenBank/DDBJ whole genome shotgun (WGS) entry which is preliminary data.</text>
</comment>
<dbReference type="AlphaFoldDB" id="A0ABD1LPF0"/>
<keyword evidence="5" id="KW-1185">Reference proteome</keyword>
<gene>
    <name evidence="4" type="ORF">Fmac_024440</name>
</gene>
<dbReference type="PANTHER" id="PTHR46351:SF3">
    <property type="entry name" value="WOUND-INDUCED PROTEIN WIN2"/>
    <property type="match status" value="1"/>
</dbReference>
<dbReference type="PROSITE" id="PS00771">
    <property type="entry name" value="BARWIN_1"/>
    <property type="match status" value="1"/>
</dbReference>
<feature type="domain" description="Barwin" evidence="3">
    <location>
        <begin position="26"/>
        <end position="147"/>
    </location>
</feature>
<feature type="signal peptide" evidence="2">
    <location>
        <begin position="1"/>
        <end position="27"/>
    </location>
</feature>
<accession>A0ABD1LPF0</accession>
<dbReference type="Proteomes" id="UP001603857">
    <property type="component" value="Unassembled WGS sequence"/>
</dbReference>